<dbReference type="EMBL" id="JAKNCJ010000002">
    <property type="protein sequence ID" value="MCL6423071.1"/>
    <property type="molecule type" value="Genomic_DNA"/>
</dbReference>
<evidence type="ECO:0000313" key="4">
    <source>
        <dbReference type="Proteomes" id="UP001203761"/>
    </source>
</evidence>
<proteinExistence type="predicted"/>
<feature type="region of interest" description="Disordered" evidence="1">
    <location>
        <begin position="1"/>
        <end position="101"/>
    </location>
</feature>
<dbReference type="RefSeq" id="WP_249737165.1">
    <property type="nucleotide sequence ID" value="NZ_JAKNCJ010000002.1"/>
</dbReference>
<dbReference type="Proteomes" id="UP001203761">
    <property type="component" value="Unassembled WGS sequence"/>
</dbReference>
<reference evidence="3" key="1">
    <citation type="submission" date="2022-02" db="EMBL/GenBank/DDBJ databases">
        <authorList>
            <person name="Lee M."/>
            <person name="Kim S.-J."/>
            <person name="Jung M.-Y."/>
        </authorList>
    </citation>
    <scope>NUCLEOTIDE SEQUENCE</scope>
    <source>
        <strain evidence="3">JHP9</strain>
    </source>
</reference>
<evidence type="ECO:0000256" key="2">
    <source>
        <dbReference type="SAM" id="Phobius"/>
    </source>
</evidence>
<keyword evidence="2" id="KW-0812">Transmembrane</keyword>
<keyword evidence="2" id="KW-1133">Transmembrane helix</keyword>
<gene>
    <name evidence="3" type="ORF">Bequi_06670</name>
</gene>
<organism evidence="3 4">
    <name type="scientific">Brachybacterium equifaecis</name>
    <dbReference type="NCBI Taxonomy" id="2910770"/>
    <lineage>
        <taxon>Bacteria</taxon>
        <taxon>Bacillati</taxon>
        <taxon>Actinomycetota</taxon>
        <taxon>Actinomycetes</taxon>
        <taxon>Micrococcales</taxon>
        <taxon>Dermabacteraceae</taxon>
        <taxon>Brachybacterium</taxon>
    </lineage>
</organism>
<name>A0ABT0QZN3_9MICO</name>
<evidence type="ECO:0000313" key="3">
    <source>
        <dbReference type="EMBL" id="MCL6423071.1"/>
    </source>
</evidence>
<feature type="transmembrane region" description="Helical" evidence="2">
    <location>
        <begin position="251"/>
        <end position="281"/>
    </location>
</feature>
<comment type="caution">
    <text evidence="3">The sequence shown here is derived from an EMBL/GenBank/DDBJ whole genome shotgun (WGS) entry which is preliminary data.</text>
</comment>
<sequence length="287" mass="27808">MPTPEHSPAPRPRPSYGLPGPVAAPPAAGPADGAPAPQAPGGGTASHDAPASGGPIPGSPALGSSAFDSSAGGAPHQGAAPSPLGTAAPAGPSGGGSHAAVGGPPRRRGLLPLILGLALLLLVAPALAIGGLIWGLTGLADGLGEETHAISGGQAQLPLDSLEAVIIYVPAEDAANLGCSATGVAPGSVQTMTRQAEVTLPDGRAYVQTLGATANTDTTLTITCTPIDPSGPPATSGYDPVYVGPIDSMSLLVPFAICFGLALMAGLIGLTLAVVGTVLLLRSRRRG</sequence>
<accession>A0ABT0QZN3</accession>
<keyword evidence="4" id="KW-1185">Reference proteome</keyword>
<feature type="compositionally biased region" description="Low complexity" evidence="1">
    <location>
        <begin position="49"/>
        <end position="91"/>
    </location>
</feature>
<evidence type="ECO:0000256" key="1">
    <source>
        <dbReference type="SAM" id="MobiDB-lite"/>
    </source>
</evidence>
<protein>
    <recommendedName>
        <fullName evidence="5">Serine/threonine protein kinase</fullName>
    </recommendedName>
</protein>
<feature type="transmembrane region" description="Helical" evidence="2">
    <location>
        <begin position="113"/>
        <end position="136"/>
    </location>
</feature>
<feature type="compositionally biased region" description="Pro residues" evidence="1">
    <location>
        <begin position="1"/>
        <end position="13"/>
    </location>
</feature>
<keyword evidence="2" id="KW-0472">Membrane</keyword>
<evidence type="ECO:0008006" key="5">
    <source>
        <dbReference type="Google" id="ProtNLM"/>
    </source>
</evidence>